<organism evidence="18 19">
    <name type="scientific">Funneliformis mosseae</name>
    <name type="common">Endomycorrhizal fungus</name>
    <name type="synonym">Glomus mosseae</name>
    <dbReference type="NCBI Taxonomy" id="27381"/>
    <lineage>
        <taxon>Eukaryota</taxon>
        <taxon>Fungi</taxon>
        <taxon>Fungi incertae sedis</taxon>
        <taxon>Mucoromycota</taxon>
        <taxon>Glomeromycotina</taxon>
        <taxon>Glomeromycetes</taxon>
        <taxon>Glomerales</taxon>
        <taxon>Glomeraceae</taxon>
        <taxon>Funneliformis</taxon>
    </lineage>
</organism>
<keyword evidence="10" id="KW-0963">Cytoplasm</keyword>
<evidence type="ECO:0000259" key="17">
    <source>
        <dbReference type="PROSITE" id="PS51834"/>
    </source>
</evidence>
<dbReference type="EMBL" id="CAJVPP010000028">
    <property type="protein sequence ID" value="CAG8435780.1"/>
    <property type="molecule type" value="Genomic_DNA"/>
</dbReference>
<evidence type="ECO:0000256" key="9">
    <source>
        <dbReference type="ARBA" id="ARBA00022468"/>
    </source>
</evidence>
<keyword evidence="9" id="KW-0343">GTPase activation</keyword>
<keyword evidence="14" id="KW-0539">Nucleus</keyword>
<dbReference type="InterPro" id="IPR044886">
    <property type="entry name" value="FLCN_DENN_C_sf"/>
</dbReference>
<dbReference type="GO" id="GO:0005929">
    <property type="term" value="C:cilium"/>
    <property type="evidence" value="ECO:0007669"/>
    <property type="project" value="UniProtKB-SubCell"/>
</dbReference>
<name>A0A9N8V3Y5_FUNMO</name>
<dbReference type="Proteomes" id="UP000789375">
    <property type="component" value="Unassembled WGS sequence"/>
</dbReference>
<dbReference type="InterPro" id="IPR021713">
    <property type="entry name" value="Folliculin"/>
</dbReference>
<sequence>MNAIVSLVHFCEVHGPSVIFCTQAFHAKDTSDHLSVSSERNSLVVQPHLDNSKETLSNKKEPSINSNRPAPASCASCAFSLPPLDALGDAKPIHNSEIKGFKTQDEENPLVTYKGSRYPQEQQLYAALRQACVRREGSVLFGDNKSGYVLSYMFKIKDSQARGFHRWYSFIFLMTDRVYLVESWPLIVSKFRMIATEIQSKANLVFEKEDAAKEDRNDGTFLTRSGPLPPTSPACGRRLQEGHVNDQTLFPSSVFSPKTIMLLDPMTTYQPPPFGLNGLKGDYEVMIGDLKTLQSILGLNAFRKLILNFVKGNQLVFRGNDPIIMRCIINVLKDLVPSECCSIVENENNYQPITKCNILGLNATAQIPNHINKSTLYCDKPLKDDKTVMNTFKFNIQYGIDDNRNHSAPNSFINQLAGILKLNLPNELMNTRLMIFKEQWSCKAKQFLRFVTGNVYGGNVLPNIDLNKQIEFIKRIDINENDLPIVKFWTGHLTTK</sequence>
<comment type="caution">
    <text evidence="18">The sequence shown here is derived from an EMBL/GenBank/DDBJ whole genome shotgun (WGS) entry which is preliminary data.</text>
</comment>
<dbReference type="Pfam" id="PF16692">
    <property type="entry name" value="Folliculin_C"/>
    <property type="match status" value="1"/>
</dbReference>
<comment type="subcellular location">
    <subcellularLocation>
        <location evidence="2">Cell projection</location>
        <location evidence="2">Cilium</location>
    </subcellularLocation>
    <subcellularLocation>
        <location evidence="4">Cytoplasm</location>
        <location evidence="4">Cytoskeleton</location>
        <location evidence="4">Microtubule organizing center</location>
        <location evidence="4">Centrosome</location>
    </subcellularLocation>
    <subcellularLocation>
        <location evidence="3">Cytoplasm</location>
        <location evidence="3">Cytoskeleton</location>
        <location evidence="3">Spindle</location>
    </subcellularLocation>
    <subcellularLocation>
        <location evidence="5">Cytoplasm</location>
        <location evidence="5">Cytosol</location>
    </subcellularLocation>
    <subcellularLocation>
        <location evidence="6">Lysosome membrane</location>
    </subcellularLocation>
    <subcellularLocation>
        <location evidence="1">Nucleus</location>
    </subcellularLocation>
</comment>
<feature type="domain" description="UDENN FLCN/SMCR8-type" evidence="17">
    <location>
        <begin position="85"/>
        <end position="496"/>
    </location>
</feature>
<dbReference type="GO" id="GO:1904263">
    <property type="term" value="P:positive regulation of TORC1 signaling"/>
    <property type="evidence" value="ECO:0007669"/>
    <property type="project" value="TreeGrafter"/>
</dbReference>
<dbReference type="Pfam" id="PF11704">
    <property type="entry name" value="Folliculin"/>
    <property type="match status" value="1"/>
</dbReference>
<evidence type="ECO:0000256" key="13">
    <source>
        <dbReference type="ARBA" id="ARBA00023228"/>
    </source>
</evidence>
<evidence type="ECO:0000313" key="19">
    <source>
        <dbReference type="Proteomes" id="UP000789375"/>
    </source>
</evidence>
<evidence type="ECO:0000256" key="16">
    <source>
        <dbReference type="SAM" id="MobiDB-lite"/>
    </source>
</evidence>
<dbReference type="GO" id="GO:0005819">
    <property type="term" value="C:spindle"/>
    <property type="evidence" value="ECO:0007669"/>
    <property type="project" value="UniProtKB-SubCell"/>
</dbReference>
<gene>
    <name evidence="18" type="ORF">FMOSSE_LOCUS307</name>
</gene>
<protein>
    <recommendedName>
        <fullName evidence="8">Folliculin</fullName>
    </recommendedName>
</protein>
<dbReference type="GO" id="GO:0005634">
    <property type="term" value="C:nucleus"/>
    <property type="evidence" value="ECO:0007669"/>
    <property type="project" value="UniProtKB-SubCell"/>
</dbReference>
<keyword evidence="13" id="KW-0458">Lysosome</keyword>
<evidence type="ECO:0000256" key="11">
    <source>
        <dbReference type="ARBA" id="ARBA00023136"/>
    </source>
</evidence>
<evidence type="ECO:0000256" key="4">
    <source>
        <dbReference type="ARBA" id="ARBA00004300"/>
    </source>
</evidence>
<evidence type="ECO:0000256" key="5">
    <source>
        <dbReference type="ARBA" id="ARBA00004514"/>
    </source>
</evidence>
<keyword evidence="11" id="KW-0472">Membrane</keyword>
<keyword evidence="15" id="KW-0966">Cell projection</keyword>
<accession>A0A9N8V3Y5</accession>
<evidence type="ECO:0000256" key="1">
    <source>
        <dbReference type="ARBA" id="ARBA00004123"/>
    </source>
</evidence>
<proteinExistence type="inferred from homology"/>
<feature type="compositionally biased region" description="Basic and acidic residues" evidence="16">
    <location>
        <begin position="50"/>
        <end position="62"/>
    </location>
</feature>
<dbReference type="PROSITE" id="PS51834">
    <property type="entry name" value="DENN_FLCN_SMCR8"/>
    <property type="match status" value="1"/>
</dbReference>
<evidence type="ECO:0000256" key="14">
    <source>
        <dbReference type="ARBA" id="ARBA00023242"/>
    </source>
</evidence>
<comment type="similarity">
    <text evidence="7">Belongs to the folliculin family.</text>
</comment>
<evidence type="ECO:0000256" key="3">
    <source>
        <dbReference type="ARBA" id="ARBA00004186"/>
    </source>
</evidence>
<dbReference type="InterPro" id="IPR037520">
    <property type="entry name" value="Folliculin/SMCR8_longin"/>
</dbReference>
<evidence type="ECO:0000256" key="8">
    <source>
        <dbReference type="ARBA" id="ARBA00021824"/>
    </source>
</evidence>
<dbReference type="InterPro" id="IPR037521">
    <property type="entry name" value="FLCN/SMCR8_DENN"/>
</dbReference>
<evidence type="ECO:0000256" key="6">
    <source>
        <dbReference type="ARBA" id="ARBA00004656"/>
    </source>
</evidence>
<dbReference type="Gene3D" id="1.10.10.1730">
    <property type="entry name" value="Folliculin"/>
    <property type="match status" value="1"/>
</dbReference>
<feature type="region of interest" description="Disordered" evidence="16">
    <location>
        <begin position="38"/>
        <end position="70"/>
    </location>
</feature>
<evidence type="ECO:0000256" key="15">
    <source>
        <dbReference type="ARBA" id="ARBA00023273"/>
    </source>
</evidence>
<dbReference type="AlphaFoldDB" id="A0A9N8V3Y5"/>
<dbReference type="Gene3D" id="3.40.50.12430">
    <property type="match status" value="1"/>
</dbReference>
<dbReference type="InterPro" id="IPR032035">
    <property type="entry name" value="Folliculin_DENN"/>
</dbReference>
<evidence type="ECO:0000313" key="18">
    <source>
        <dbReference type="EMBL" id="CAG8435780.1"/>
    </source>
</evidence>
<keyword evidence="19" id="KW-1185">Reference proteome</keyword>
<dbReference type="PANTHER" id="PTHR31441:SF2">
    <property type="entry name" value="FOLLICULIN"/>
    <property type="match status" value="1"/>
</dbReference>
<dbReference type="GO" id="GO:0005829">
    <property type="term" value="C:cytosol"/>
    <property type="evidence" value="ECO:0007669"/>
    <property type="project" value="UniProtKB-SubCell"/>
</dbReference>
<dbReference type="PANTHER" id="PTHR31441">
    <property type="entry name" value="FOLLICULIN FAMILY MEMBER"/>
    <property type="match status" value="1"/>
</dbReference>
<keyword evidence="12" id="KW-0206">Cytoskeleton</keyword>
<reference evidence="18" key="1">
    <citation type="submission" date="2021-06" db="EMBL/GenBank/DDBJ databases">
        <authorList>
            <person name="Kallberg Y."/>
            <person name="Tangrot J."/>
            <person name="Rosling A."/>
        </authorList>
    </citation>
    <scope>NUCLEOTIDE SEQUENCE</scope>
    <source>
        <strain evidence="18">87-6 pot B 2015</strain>
    </source>
</reference>
<dbReference type="GO" id="GO:0005096">
    <property type="term" value="F:GTPase activator activity"/>
    <property type="evidence" value="ECO:0007669"/>
    <property type="project" value="UniProtKB-KW"/>
</dbReference>
<evidence type="ECO:0000256" key="2">
    <source>
        <dbReference type="ARBA" id="ARBA00004138"/>
    </source>
</evidence>
<evidence type="ECO:0000256" key="12">
    <source>
        <dbReference type="ARBA" id="ARBA00023212"/>
    </source>
</evidence>
<evidence type="ECO:0000256" key="10">
    <source>
        <dbReference type="ARBA" id="ARBA00022490"/>
    </source>
</evidence>
<evidence type="ECO:0000256" key="7">
    <source>
        <dbReference type="ARBA" id="ARBA00009987"/>
    </source>
</evidence>